<reference evidence="2 3" key="1">
    <citation type="submission" date="2021-03" db="EMBL/GenBank/DDBJ databases">
        <authorList>
            <person name="Kim M.K."/>
        </authorList>
    </citation>
    <scope>NUCLEOTIDE SEQUENCE [LARGE SCALE GENOMIC DNA]</scope>
    <source>
        <strain evidence="2 3">BT507</strain>
    </source>
</reference>
<evidence type="ECO:0000256" key="1">
    <source>
        <dbReference type="SAM" id="SignalP"/>
    </source>
</evidence>
<protein>
    <recommendedName>
        <fullName evidence="4">Lipoprotein</fullName>
    </recommendedName>
</protein>
<accession>A0ABS3TEA9</accession>
<proteinExistence type="predicted"/>
<evidence type="ECO:0000313" key="2">
    <source>
        <dbReference type="EMBL" id="MBO3271985.1"/>
    </source>
</evidence>
<keyword evidence="1" id="KW-0732">Signal</keyword>
<feature type="chain" id="PRO_5046385536" description="Lipoprotein" evidence="1">
    <location>
        <begin position="27"/>
        <end position="189"/>
    </location>
</feature>
<dbReference type="EMBL" id="JAGETX010000008">
    <property type="protein sequence ID" value="MBO3271985.1"/>
    <property type="molecule type" value="Genomic_DNA"/>
</dbReference>
<sequence>MLRTSFSWLLLPLLAFVVAACCGSVACDDRERNADTLFFKFAPSVTPQEISTVYIVRTFTPDPNTVPAPTSLIPVRDTARLISNPISPSTNDTLSIGNNTPFVATANRKLNAYTYEIYTLKSPSMDTTKALRFTVSNILLEGGFDDEDGCCTYYKNTKKIIRLSNGNIPITGLDLTSKGKERRYAILQP</sequence>
<keyword evidence="3" id="KW-1185">Reference proteome</keyword>
<gene>
    <name evidence="2" type="ORF">J4D97_15100</name>
</gene>
<name>A0ABS3TEA9_9BACT</name>
<dbReference type="PROSITE" id="PS51257">
    <property type="entry name" value="PROKAR_LIPOPROTEIN"/>
    <property type="match status" value="1"/>
</dbReference>
<organism evidence="2 3">
    <name type="scientific">Hymenobacter defluvii</name>
    <dbReference type="NCBI Taxonomy" id="2054411"/>
    <lineage>
        <taxon>Bacteria</taxon>
        <taxon>Pseudomonadati</taxon>
        <taxon>Bacteroidota</taxon>
        <taxon>Cytophagia</taxon>
        <taxon>Cytophagales</taxon>
        <taxon>Hymenobacteraceae</taxon>
        <taxon>Hymenobacter</taxon>
    </lineage>
</organism>
<dbReference type="Proteomes" id="UP000670527">
    <property type="component" value="Unassembled WGS sequence"/>
</dbReference>
<evidence type="ECO:0000313" key="3">
    <source>
        <dbReference type="Proteomes" id="UP000670527"/>
    </source>
</evidence>
<feature type="signal peptide" evidence="1">
    <location>
        <begin position="1"/>
        <end position="26"/>
    </location>
</feature>
<dbReference type="RefSeq" id="WP_208308258.1">
    <property type="nucleotide sequence ID" value="NZ_JAGETX010000008.1"/>
</dbReference>
<evidence type="ECO:0008006" key="4">
    <source>
        <dbReference type="Google" id="ProtNLM"/>
    </source>
</evidence>
<comment type="caution">
    <text evidence="2">The sequence shown here is derived from an EMBL/GenBank/DDBJ whole genome shotgun (WGS) entry which is preliminary data.</text>
</comment>